<proteinExistence type="predicted"/>
<dbReference type="EMBL" id="LATL02000069">
    <property type="protein sequence ID" value="KKD38750.1"/>
    <property type="molecule type" value="Genomic_DNA"/>
</dbReference>
<dbReference type="RefSeq" id="WP_046277852.1">
    <property type="nucleotide sequence ID" value="NZ_LATL02000069.1"/>
</dbReference>
<dbReference type="Proteomes" id="UP000033607">
    <property type="component" value="Unassembled WGS sequence"/>
</dbReference>
<name>A0A0F5YKP9_9CYAN</name>
<accession>A0A0F5YKP9</accession>
<dbReference type="OrthoDB" id="481313at2"/>
<organism evidence="1 2">
    <name type="scientific">Limnoraphis robusta CS-951</name>
    <dbReference type="NCBI Taxonomy" id="1637645"/>
    <lineage>
        <taxon>Bacteria</taxon>
        <taxon>Bacillati</taxon>
        <taxon>Cyanobacteriota</taxon>
        <taxon>Cyanophyceae</taxon>
        <taxon>Oscillatoriophycideae</taxon>
        <taxon>Oscillatoriales</taxon>
        <taxon>Sirenicapillariaceae</taxon>
        <taxon>Limnoraphis</taxon>
    </lineage>
</organism>
<dbReference type="PATRIC" id="fig|1637645.4.peg.1335"/>
<gene>
    <name evidence="1" type="ORF">WN50_07245</name>
</gene>
<dbReference type="AlphaFoldDB" id="A0A0F5YKP9"/>
<protein>
    <submittedName>
        <fullName evidence="1">Uncharacterized protein</fullName>
    </submittedName>
</protein>
<evidence type="ECO:0000313" key="2">
    <source>
        <dbReference type="Proteomes" id="UP000033607"/>
    </source>
</evidence>
<comment type="caution">
    <text evidence="1">The sequence shown here is derived from an EMBL/GenBank/DDBJ whole genome shotgun (WGS) entry which is preliminary data.</text>
</comment>
<reference evidence="1 2" key="1">
    <citation type="submission" date="2015-06" db="EMBL/GenBank/DDBJ databases">
        <title>Draft genome assembly of filamentous brackish cyanobacterium Limnoraphis robusta strain CS-951.</title>
        <authorList>
            <person name="Willis A."/>
            <person name="Parks M."/>
            <person name="Burford M.A."/>
        </authorList>
    </citation>
    <scope>NUCLEOTIDE SEQUENCE [LARGE SCALE GENOMIC DNA]</scope>
    <source>
        <strain evidence="1 2">CS-951</strain>
    </source>
</reference>
<sequence length="282" mass="31799">MDELRGALELATEEELQQLTELLFSRRFNPLDYFNTPQPIDVQSRDHEAWLDALEQRFRYLAADGLTVLRGRTHQVSYRQALIQVCRYLKISYSKNLSTTDLEAEIFLFLLGRAWKRLPACEQQALTLRISHALAESNSAQPLPLSAQKDPLGFLFKAGSAIAVSTIVQPIVLQQLARQFALHFAKYQMAKQTIVQGGATAATQFQSYVTVQMAKRGMAVSAARYGATRSVFALLGPVLWTWFVADVGWKTISTNYARIIPTIFTLAQIRLTRSDWAWEPVG</sequence>
<dbReference type="PANTHER" id="PTHR37203:SF3">
    <property type="entry name" value="SLR0975 PROTEIN"/>
    <property type="match status" value="1"/>
</dbReference>
<evidence type="ECO:0000313" key="1">
    <source>
        <dbReference type="EMBL" id="KKD38750.1"/>
    </source>
</evidence>
<dbReference type="PANTHER" id="PTHR37203">
    <property type="match status" value="1"/>
</dbReference>